<keyword evidence="5" id="KW-1003">Cell membrane</keyword>
<dbReference type="AlphaFoldDB" id="A0ABD4SR14"/>
<evidence type="ECO:0000256" key="5">
    <source>
        <dbReference type="ARBA" id="ARBA00022475"/>
    </source>
</evidence>
<reference evidence="13 14" key="1">
    <citation type="submission" date="2021-10" db="EMBL/GenBank/DDBJ databases">
        <title>Whole-genome sequencing analysis of Laribacter hongkongensis: virulence gene profiles, carbohydrate-active enzyme prediction, and antimicrobial resistance characterization.</title>
        <authorList>
            <person name="Yuan P."/>
            <person name="Zhan Y."/>
            <person name="Chen D."/>
        </authorList>
    </citation>
    <scope>NUCLEOTIDE SEQUENCE [LARGE SCALE GENOMIC DNA]</scope>
    <source>
        <strain evidence="13 14">W67</strain>
    </source>
</reference>
<name>A0ABD4SR14_9NEIS</name>
<dbReference type="Gene3D" id="1.10.287.1700">
    <property type="match status" value="1"/>
</dbReference>
<dbReference type="NCBIfam" id="TIGR02473">
    <property type="entry name" value="flagell_FliJ"/>
    <property type="match status" value="1"/>
</dbReference>
<evidence type="ECO:0000256" key="10">
    <source>
        <dbReference type="ARBA" id="ARBA00023225"/>
    </source>
</evidence>
<proteinExistence type="inferred from homology"/>
<dbReference type="GO" id="GO:0006935">
    <property type="term" value="P:chemotaxis"/>
    <property type="evidence" value="ECO:0007669"/>
    <property type="project" value="UniProtKB-KW"/>
</dbReference>
<gene>
    <name evidence="13" type="primary">fliJ</name>
    <name evidence="13" type="ORF">LH440_06960</name>
</gene>
<dbReference type="RefSeq" id="WP_012697825.1">
    <property type="nucleotide sequence ID" value="NZ_CP022115.1"/>
</dbReference>
<dbReference type="PIRSF" id="PIRSF019404">
    <property type="entry name" value="FliJ"/>
    <property type="match status" value="1"/>
</dbReference>
<dbReference type="EMBL" id="JAJAXM010000009">
    <property type="protein sequence ID" value="MCG9025647.1"/>
    <property type="molecule type" value="Genomic_DNA"/>
</dbReference>
<keyword evidence="8" id="KW-0653">Protein transport</keyword>
<accession>A0ABD4SR14</accession>
<comment type="subcellular location">
    <subcellularLocation>
        <location evidence="1">Cell membrane</location>
        <topology evidence="1">Peripheral membrane protein</topology>
        <orientation evidence="1">Cytoplasmic side</orientation>
    </subcellularLocation>
</comment>
<keyword evidence="13" id="KW-0282">Flagellum</keyword>
<evidence type="ECO:0000256" key="4">
    <source>
        <dbReference type="ARBA" id="ARBA00022448"/>
    </source>
</evidence>
<keyword evidence="13" id="KW-0966">Cell projection</keyword>
<dbReference type="PANTHER" id="PTHR38786">
    <property type="entry name" value="FLAGELLAR FLIJ PROTEIN"/>
    <property type="match status" value="1"/>
</dbReference>
<evidence type="ECO:0000313" key="13">
    <source>
        <dbReference type="EMBL" id="MCG9025647.1"/>
    </source>
</evidence>
<dbReference type="Proteomes" id="UP001200247">
    <property type="component" value="Unassembled WGS sequence"/>
</dbReference>
<keyword evidence="7" id="KW-1005">Bacterial flagellum biogenesis</keyword>
<dbReference type="GeneID" id="75109993"/>
<organism evidence="13 14">
    <name type="scientific">Laribacter hongkongensis</name>
    <dbReference type="NCBI Taxonomy" id="168471"/>
    <lineage>
        <taxon>Bacteria</taxon>
        <taxon>Pseudomonadati</taxon>
        <taxon>Pseudomonadota</taxon>
        <taxon>Betaproteobacteria</taxon>
        <taxon>Neisseriales</taxon>
        <taxon>Aquaspirillaceae</taxon>
        <taxon>Laribacter</taxon>
    </lineage>
</organism>
<protein>
    <recommendedName>
        <fullName evidence="3">Flagellar FliJ protein</fullName>
    </recommendedName>
</protein>
<evidence type="ECO:0000256" key="12">
    <source>
        <dbReference type="SAM" id="MobiDB-lite"/>
    </source>
</evidence>
<comment type="similarity">
    <text evidence="2">Belongs to the FliJ family.</text>
</comment>
<dbReference type="InterPro" id="IPR052570">
    <property type="entry name" value="FliJ"/>
</dbReference>
<dbReference type="Pfam" id="PF02050">
    <property type="entry name" value="FliJ"/>
    <property type="match status" value="1"/>
</dbReference>
<feature type="region of interest" description="Disordered" evidence="12">
    <location>
        <begin position="126"/>
        <end position="146"/>
    </location>
</feature>
<dbReference type="GO" id="GO:0015031">
    <property type="term" value="P:protein transport"/>
    <property type="evidence" value="ECO:0007669"/>
    <property type="project" value="UniProtKB-KW"/>
</dbReference>
<sequence length="146" mass="17345">MAAPSRYALLLRLASERTDRAAKQLGQSQQRLQAAEAKLMQLSQYLGEYRQQRLARASQGMGALQWNDFQRFLERLEDAERSQQRDCEWCRQAVEQARQQWQEARQHQRAMETLTEQEAMRLLAEQTRREQKQTDELATRAFMRKD</sequence>
<feature type="coiled-coil region" evidence="11">
    <location>
        <begin position="18"/>
        <end position="52"/>
    </location>
</feature>
<keyword evidence="11" id="KW-0175">Coiled coil</keyword>
<evidence type="ECO:0000256" key="7">
    <source>
        <dbReference type="ARBA" id="ARBA00022795"/>
    </source>
</evidence>
<evidence type="ECO:0000256" key="6">
    <source>
        <dbReference type="ARBA" id="ARBA00022500"/>
    </source>
</evidence>
<evidence type="ECO:0000256" key="11">
    <source>
        <dbReference type="SAM" id="Coils"/>
    </source>
</evidence>
<dbReference type="GO" id="GO:0044781">
    <property type="term" value="P:bacterial-type flagellum organization"/>
    <property type="evidence" value="ECO:0007669"/>
    <property type="project" value="UniProtKB-KW"/>
</dbReference>
<evidence type="ECO:0000256" key="1">
    <source>
        <dbReference type="ARBA" id="ARBA00004413"/>
    </source>
</evidence>
<evidence type="ECO:0000256" key="8">
    <source>
        <dbReference type="ARBA" id="ARBA00022927"/>
    </source>
</evidence>
<keyword evidence="10" id="KW-1006">Bacterial flagellum protein export</keyword>
<dbReference type="InterPro" id="IPR053716">
    <property type="entry name" value="Flag_assembly_chemotaxis_eff"/>
</dbReference>
<dbReference type="InterPro" id="IPR018006">
    <property type="entry name" value="Flag_FliJ_proteobac"/>
</dbReference>
<dbReference type="GO" id="GO:0005886">
    <property type="term" value="C:plasma membrane"/>
    <property type="evidence" value="ECO:0007669"/>
    <property type="project" value="UniProtKB-SubCell"/>
</dbReference>
<keyword evidence="4" id="KW-0813">Transport</keyword>
<comment type="caution">
    <text evidence="13">The sequence shown here is derived from an EMBL/GenBank/DDBJ whole genome shotgun (WGS) entry which is preliminary data.</text>
</comment>
<dbReference type="PANTHER" id="PTHR38786:SF1">
    <property type="entry name" value="FLAGELLAR FLIJ PROTEIN"/>
    <property type="match status" value="1"/>
</dbReference>
<evidence type="ECO:0000313" key="14">
    <source>
        <dbReference type="Proteomes" id="UP001200247"/>
    </source>
</evidence>
<dbReference type="PRINTS" id="PR01004">
    <property type="entry name" value="FLGFLIJ"/>
</dbReference>
<keyword evidence="13" id="KW-0969">Cilium</keyword>
<dbReference type="InterPro" id="IPR012823">
    <property type="entry name" value="Flagell_FliJ"/>
</dbReference>
<evidence type="ECO:0000256" key="3">
    <source>
        <dbReference type="ARBA" id="ARBA00020392"/>
    </source>
</evidence>
<keyword evidence="6" id="KW-0145">Chemotaxis</keyword>
<keyword evidence="9" id="KW-0472">Membrane</keyword>
<evidence type="ECO:0000256" key="2">
    <source>
        <dbReference type="ARBA" id="ARBA00010004"/>
    </source>
</evidence>
<evidence type="ECO:0000256" key="9">
    <source>
        <dbReference type="ARBA" id="ARBA00023136"/>
    </source>
</evidence>